<dbReference type="AlphaFoldDB" id="A0A8X6FP32"/>
<evidence type="ECO:0000313" key="4">
    <source>
        <dbReference type="Proteomes" id="UP000887116"/>
    </source>
</evidence>
<comment type="caution">
    <text evidence="3">The sequence shown here is derived from an EMBL/GenBank/DDBJ whole genome shotgun (WGS) entry which is preliminary data.</text>
</comment>
<keyword evidence="4" id="KW-1185">Reference proteome</keyword>
<evidence type="ECO:0000256" key="1">
    <source>
        <dbReference type="SAM" id="Coils"/>
    </source>
</evidence>
<name>A0A8X6FP32_TRICU</name>
<dbReference type="EMBL" id="BMAO01032866">
    <property type="protein sequence ID" value="GFQ85271.1"/>
    <property type="molecule type" value="Genomic_DNA"/>
</dbReference>
<reference evidence="3" key="1">
    <citation type="submission" date="2020-07" db="EMBL/GenBank/DDBJ databases">
        <title>Multicomponent nature underlies the extraordinary mechanical properties of spider dragline silk.</title>
        <authorList>
            <person name="Kono N."/>
            <person name="Nakamura H."/>
            <person name="Mori M."/>
            <person name="Yoshida Y."/>
            <person name="Ohtoshi R."/>
            <person name="Malay A.D."/>
            <person name="Moran D.A.P."/>
            <person name="Tomita M."/>
            <person name="Numata K."/>
            <person name="Arakawa K."/>
        </authorList>
    </citation>
    <scope>NUCLEOTIDE SEQUENCE</scope>
</reference>
<keyword evidence="1" id="KW-0175">Coiled coil</keyword>
<feature type="region of interest" description="Disordered" evidence="2">
    <location>
        <begin position="123"/>
        <end position="187"/>
    </location>
</feature>
<sequence length="220" mass="25978">MEYFKTDKNLTNVQSINTDLASDRMLLESRKNQLLKRLKENNIDFKRINNVHKRIQNRIEKEKQLGEDNCQRYKEELKKLQNTLNADNETFEIFKKNLLNRELLIDDVKSLLTDGIKNYINRDQKEEEKSEMLDATEENDTSETTPQLKVSTEEKSGKRENEAETDAPVENKATKKKAPEKSAPIEDELMVELRKRKLLHQIAQEENALLTKYYQYLNSR</sequence>
<protein>
    <submittedName>
        <fullName evidence="3">Uncharacterized protein</fullName>
    </submittedName>
</protein>
<feature type="coiled-coil region" evidence="1">
    <location>
        <begin position="56"/>
        <end position="90"/>
    </location>
</feature>
<accession>A0A8X6FP32</accession>
<proteinExistence type="predicted"/>
<feature type="compositionally biased region" description="Basic and acidic residues" evidence="2">
    <location>
        <begin position="123"/>
        <end position="132"/>
    </location>
</feature>
<dbReference type="Proteomes" id="UP000887116">
    <property type="component" value="Unassembled WGS sequence"/>
</dbReference>
<evidence type="ECO:0000313" key="3">
    <source>
        <dbReference type="EMBL" id="GFQ85271.1"/>
    </source>
</evidence>
<feature type="compositionally biased region" description="Basic and acidic residues" evidence="2">
    <location>
        <begin position="151"/>
        <end position="162"/>
    </location>
</feature>
<evidence type="ECO:0000256" key="2">
    <source>
        <dbReference type="SAM" id="MobiDB-lite"/>
    </source>
</evidence>
<organism evidence="3 4">
    <name type="scientific">Trichonephila clavata</name>
    <name type="common">Joro spider</name>
    <name type="synonym">Nephila clavata</name>
    <dbReference type="NCBI Taxonomy" id="2740835"/>
    <lineage>
        <taxon>Eukaryota</taxon>
        <taxon>Metazoa</taxon>
        <taxon>Ecdysozoa</taxon>
        <taxon>Arthropoda</taxon>
        <taxon>Chelicerata</taxon>
        <taxon>Arachnida</taxon>
        <taxon>Araneae</taxon>
        <taxon>Araneomorphae</taxon>
        <taxon>Entelegynae</taxon>
        <taxon>Araneoidea</taxon>
        <taxon>Nephilidae</taxon>
        <taxon>Trichonephila</taxon>
    </lineage>
</organism>
<dbReference type="OrthoDB" id="6434139at2759"/>
<gene>
    <name evidence="3" type="primary">AVEN_157502_1</name>
    <name evidence="3" type="ORF">TNCT_345981</name>
</gene>